<keyword evidence="3" id="KW-1185">Reference proteome</keyword>
<reference evidence="2 3" key="1">
    <citation type="submission" date="2018-03" db="EMBL/GenBank/DDBJ databases">
        <title>Genomic Encyclopedia of Archaeal and Bacterial Type Strains, Phase II (KMG-II): from individual species to whole genera.</title>
        <authorList>
            <person name="Goeker M."/>
        </authorList>
    </citation>
    <scope>NUCLEOTIDE SEQUENCE [LARGE SCALE GENOMIC DNA]</scope>
    <source>
        <strain evidence="2 3">DSM 28229</strain>
    </source>
</reference>
<dbReference type="Proteomes" id="UP000245535">
    <property type="component" value="Unassembled WGS sequence"/>
</dbReference>
<accession>A0A315Z690</accession>
<keyword evidence="1" id="KW-0732">Signal</keyword>
<comment type="caution">
    <text evidence="2">The sequence shown here is derived from an EMBL/GenBank/DDBJ whole genome shotgun (WGS) entry which is preliminary data.</text>
</comment>
<evidence type="ECO:0000313" key="3">
    <source>
        <dbReference type="Proteomes" id="UP000245535"/>
    </source>
</evidence>
<feature type="signal peptide" evidence="1">
    <location>
        <begin position="1"/>
        <end position="22"/>
    </location>
</feature>
<dbReference type="PROSITE" id="PS51257">
    <property type="entry name" value="PROKAR_LIPOPROTEIN"/>
    <property type="match status" value="1"/>
</dbReference>
<evidence type="ECO:0008006" key="4">
    <source>
        <dbReference type="Google" id="ProtNLM"/>
    </source>
</evidence>
<organism evidence="2 3">
    <name type="scientific">Sediminitomix flava</name>
    <dbReference type="NCBI Taxonomy" id="379075"/>
    <lineage>
        <taxon>Bacteria</taxon>
        <taxon>Pseudomonadati</taxon>
        <taxon>Bacteroidota</taxon>
        <taxon>Cytophagia</taxon>
        <taxon>Cytophagales</taxon>
        <taxon>Flammeovirgaceae</taxon>
        <taxon>Sediminitomix</taxon>
    </lineage>
</organism>
<evidence type="ECO:0000256" key="1">
    <source>
        <dbReference type="SAM" id="SignalP"/>
    </source>
</evidence>
<proteinExistence type="predicted"/>
<evidence type="ECO:0000313" key="2">
    <source>
        <dbReference type="EMBL" id="PWJ39174.1"/>
    </source>
</evidence>
<dbReference type="EMBL" id="QGDO01000006">
    <property type="protein sequence ID" value="PWJ39174.1"/>
    <property type="molecule type" value="Genomic_DNA"/>
</dbReference>
<feature type="chain" id="PRO_5016255522" description="Heme-binding HmuY-like protein" evidence="1">
    <location>
        <begin position="23"/>
        <end position="237"/>
    </location>
</feature>
<sequence length="237" mass="26855">MNRIKIFKTFLFLILAILSACSSDDDPQKACSDLSQYLFQEQDSLILAEFEDAIFEGEDWKLVKSDQTTGSGYMVWQGDDFLGNPGNGLATFKLNINNVGTYRFIWNSAVTKGDNGTEHNDTWLRFADASDFYGKKNGQRVYPKGTGKSPNPNGSSKDGWFKIYRSGNDLDFKWQAKTSDNDGRDIYVVFDEPGTYLMEIAARSSWHGIDKFMLFQEEAYTEKEAVEITDFSTISCE</sequence>
<gene>
    <name evidence="2" type="ORF">BC781_10675</name>
</gene>
<dbReference type="AlphaFoldDB" id="A0A315Z690"/>
<dbReference type="OrthoDB" id="9768039at2"/>
<dbReference type="RefSeq" id="WP_109620968.1">
    <property type="nucleotide sequence ID" value="NZ_QGDO01000006.1"/>
</dbReference>
<name>A0A315Z690_SEDFL</name>
<protein>
    <recommendedName>
        <fullName evidence="4">Heme-binding HmuY-like protein</fullName>
    </recommendedName>
</protein>